<dbReference type="InterPro" id="IPR013783">
    <property type="entry name" value="Ig-like_fold"/>
</dbReference>
<keyword evidence="2" id="KW-0732">Signal</keyword>
<feature type="signal peptide" evidence="2">
    <location>
        <begin position="1"/>
        <end position="26"/>
    </location>
</feature>
<dbReference type="PROSITE" id="PS50835">
    <property type="entry name" value="IG_LIKE"/>
    <property type="match status" value="3"/>
</dbReference>
<feature type="domain" description="Ig-like" evidence="3">
    <location>
        <begin position="491"/>
        <end position="576"/>
    </location>
</feature>
<keyword evidence="5" id="KW-1185">Reference proteome</keyword>
<feature type="transmembrane region" description="Helical" evidence="1">
    <location>
        <begin position="655"/>
        <end position="688"/>
    </location>
</feature>
<protein>
    <recommendedName>
        <fullName evidence="3">Ig-like domain-containing protein</fullName>
    </recommendedName>
</protein>
<evidence type="ECO:0000256" key="1">
    <source>
        <dbReference type="SAM" id="Phobius"/>
    </source>
</evidence>
<evidence type="ECO:0000256" key="2">
    <source>
        <dbReference type="SAM" id="SignalP"/>
    </source>
</evidence>
<dbReference type="SUPFAM" id="SSF48726">
    <property type="entry name" value="Immunoglobulin"/>
    <property type="match status" value="5"/>
</dbReference>
<feature type="domain" description="Ig-like" evidence="3">
    <location>
        <begin position="396"/>
        <end position="484"/>
    </location>
</feature>
<evidence type="ECO:0000259" key="3">
    <source>
        <dbReference type="PROSITE" id="PS50835"/>
    </source>
</evidence>
<dbReference type="Pfam" id="PF13895">
    <property type="entry name" value="Ig_2"/>
    <property type="match status" value="1"/>
</dbReference>
<dbReference type="Gene3D" id="2.60.40.10">
    <property type="entry name" value="Immunoglobulins"/>
    <property type="match status" value="5"/>
</dbReference>
<evidence type="ECO:0000313" key="5">
    <source>
        <dbReference type="Proteomes" id="UP001469553"/>
    </source>
</evidence>
<proteinExistence type="predicted"/>
<dbReference type="PANTHER" id="PTHR46013">
    <property type="entry name" value="VASCULAR CELL ADHESION MOLECULE 1"/>
    <property type="match status" value="1"/>
</dbReference>
<dbReference type="SMART" id="SM00408">
    <property type="entry name" value="IGc2"/>
    <property type="match status" value="3"/>
</dbReference>
<dbReference type="InterPro" id="IPR003598">
    <property type="entry name" value="Ig_sub2"/>
</dbReference>
<feature type="domain" description="Ig-like" evidence="3">
    <location>
        <begin position="580"/>
        <end position="662"/>
    </location>
</feature>
<comment type="caution">
    <text evidence="4">The sequence shown here is derived from an EMBL/GenBank/DDBJ whole genome shotgun (WGS) entry which is preliminary data.</text>
</comment>
<gene>
    <name evidence="4" type="ORF">AMECASPLE_026752</name>
</gene>
<reference evidence="4 5" key="1">
    <citation type="submission" date="2021-06" db="EMBL/GenBank/DDBJ databases">
        <authorList>
            <person name="Palmer J.M."/>
        </authorList>
    </citation>
    <scope>NUCLEOTIDE SEQUENCE [LARGE SCALE GENOMIC DNA]</scope>
    <source>
        <strain evidence="4 5">AS_MEX2019</strain>
        <tissue evidence="4">Muscle</tissue>
    </source>
</reference>
<keyword evidence="1" id="KW-0472">Membrane</keyword>
<sequence length="719" mass="80720">MREAAMNSSTALSLFVIFLFCAAVQSYSKWSVTYTSKTVCAIKGSTVKFYCTYSHPHKEDDITINVEKTFWFTKTNKDPVDLKTQEEYAGRVQYQRTRNRCTLIIEDLKESDSALYKFRFITNKIGGSYTGEPGVQLYVSDPYLTVKKKSYSTQLECSSWCPLPPRSTYVWYKNGKTMNTLTSIYSGPYSYADSMACAVKGHEDFPSPLFCLGYCYNVTYSKRRICAFKGSSVTIGSFYSESYAKSAFWFSPGRSEEWRDPLNPENLIEDSQYAGRVDVTYTTRQSNLTITNLSESDSAEYRFKFQTHRFEWGSDLHGTTLTVTALQVQVTKTSALQDTTYAELKCHSSCTPAVYHYIWFKNGQNLGHTESTYKVPINTTDKISCAISEHEEYRAPEVYAPVSPFVSVNSSGDISEGKPATLRCRSQANPPAYYTWYKKTKTSALQRVSEDSQLFLSSIQLSDSGDYCCVAKNQLGESQSKYLNVDVKYAPKRANVSQSHREVVEGISVNLTCSSDGNPAPNYSWYKDNQMMLQGQQGVYQLTSVRSEDSGIYHCQAENQYGLIRSSSVHINVEYSPRLPSVSVNPPGEIAVGGSVNLTCSSVANPAATYTWYKESTTSPAASGQMFTIEAIRREHGGNYYCQARNIRGHHNSTLYLIVVLSSATPAVAGSITFIFLFGLFFSAFIIFRKRMASRQTTETRERPGVIWTNHSGVSLPLH</sequence>
<dbReference type="CDD" id="cd00096">
    <property type="entry name" value="Ig"/>
    <property type="match status" value="2"/>
</dbReference>
<dbReference type="SMART" id="SM00409">
    <property type="entry name" value="IG"/>
    <property type="match status" value="5"/>
</dbReference>
<dbReference type="InterPro" id="IPR007110">
    <property type="entry name" value="Ig-like_dom"/>
</dbReference>
<keyword evidence="1" id="KW-0812">Transmembrane</keyword>
<organism evidence="4 5">
    <name type="scientific">Ameca splendens</name>
    <dbReference type="NCBI Taxonomy" id="208324"/>
    <lineage>
        <taxon>Eukaryota</taxon>
        <taxon>Metazoa</taxon>
        <taxon>Chordata</taxon>
        <taxon>Craniata</taxon>
        <taxon>Vertebrata</taxon>
        <taxon>Euteleostomi</taxon>
        <taxon>Actinopterygii</taxon>
        <taxon>Neopterygii</taxon>
        <taxon>Teleostei</taxon>
        <taxon>Neoteleostei</taxon>
        <taxon>Acanthomorphata</taxon>
        <taxon>Ovalentaria</taxon>
        <taxon>Atherinomorphae</taxon>
        <taxon>Cyprinodontiformes</taxon>
        <taxon>Goodeidae</taxon>
        <taxon>Ameca</taxon>
    </lineage>
</organism>
<dbReference type="EMBL" id="JAHRIP010049792">
    <property type="protein sequence ID" value="MEQ2300541.1"/>
    <property type="molecule type" value="Genomic_DNA"/>
</dbReference>
<dbReference type="Proteomes" id="UP001469553">
    <property type="component" value="Unassembled WGS sequence"/>
</dbReference>
<name>A0ABV0Z4J7_9TELE</name>
<dbReference type="Pfam" id="PF13927">
    <property type="entry name" value="Ig_3"/>
    <property type="match status" value="2"/>
</dbReference>
<dbReference type="PANTHER" id="PTHR46013:SF4">
    <property type="entry name" value="B-CELL RECEPTOR CD22-RELATED"/>
    <property type="match status" value="1"/>
</dbReference>
<keyword evidence="1" id="KW-1133">Transmembrane helix</keyword>
<dbReference type="InterPro" id="IPR003599">
    <property type="entry name" value="Ig_sub"/>
</dbReference>
<accession>A0ABV0Z4J7</accession>
<dbReference type="InterPro" id="IPR036179">
    <property type="entry name" value="Ig-like_dom_sf"/>
</dbReference>
<evidence type="ECO:0000313" key="4">
    <source>
        <dbReference type="EMBL" id="MEQ2300541.1"/>
    </source>
</evidence>
<feature type="chain" id="PRO_5046356795" description="Ig-like domain-containing protein" evidence="2">
    <location>
        <begin position="27"/>
        <end position="719"/>
    </location>
</feature>